<proteinExistence type="predicted"/>
<reference evidence="2 3" key="2">
    <citation type="submission" date="2024-07" db="EMBL/GenBank/DDBJ databases">
        <authorList>
            <person name="Akdeniz Z."/>
        </authorList>
    </citation>
    <scope>NUCLEOTIDE SEQUENCE [LARGE SCALE GENOMIC DNA]</scope>
</reference>
<comment type="caution">
    <text evidence="1">The sequence shown here is derived from an EMBL/GenBank/DDBJ whole genome shotgun (WGS) entry which is preliminary data.</text>
</comment>
<dbReference type="EMBL" id="CAXDID020000340">
    <property type="protein sequence ID" value="CAL6079388.1"/>
    <property type="molecule type" value="Genomic_DNA"/>
</dbReference>
<accession>A0AA86RMC2</accession>
<sequence>MPRKQLTEEQEEIVINQVSRFFPSKTERQIYAELQKPEAEELWKMIGQLINVRPIYIRQYYVDSHLRAAFRDSFKEQTVAVDLAIIDHFQKNIREFKDLDVRQKFTYIRQYLRDVFHQPDQNGQFEYHYEQLFDHSVNFLKIDGEFIGDTEQCEYVRSKILSRTGKITTKAPKPSRQHERHDRKEVVREEVGEEYYEEVEEEEPEIDLADEEQYFQEIEEMGHAQLNAQLKKFLEIYQKLIEEEQELVQKNNFYGDKIRNFMKTLKAE</sequence>
<gene>
    <name evidence="2" type="ORF">HINF_LOCUS59360</name>
    <name evidence="1" type="ORF">HINF_LOCUS62137</name>
</gene>
<dbReference type="EMBL" id="CATOUU010001149">
    <property type="protein sequence ID" value="CAI9974492.1"/>
    <property type="molecule type" value="Genomic_DNA"/>
</dbReference>
<dbReference type="Proteomes" id="UP001642409">
    <property type="component" value="Unassembled WGS sequence"/>
</dbReference>
<dbReference type="AlphaFoldDB" id="A0AA86RMC2"/>
<name>A0AA86RMC2_9EUKA</name>
<protein>
    <submittedName>
        <fullName evidence="2">Hypothetical_protein</fullName>
    </submittedName>
</protein>
<keyword evidence="3" id="KW-1185">Reference proteome</keyword>
<organism evidence="1">
    <name type="scientific">Hexamita inflata</name>
    <dbReference type="NCBI Taxonomy" id="28002"/>
    <lineage>
        <taxon>Eukaryota</taxon>
        <taxon>Metamonada</taxon>
        <taxon>Diplomonadida</taxon>
        <taxon>Hexamitidae</taxon>
        <taxon>Hexamitinae</taxon>
        <taxon>Hexamita</taxon>
    </lineage>
</organism>
<evidence type="ECO:0000313" key="2">
    <source>
        <dbReference type="EMBL" id="CAL6079388.1"/>
    </source>
</evidence>
<evidence type="ECO:0000313" key="3">
    <source>
        <dbReference type="Proteomes" id="UP001642409"/>
    </source>
</evidence>
<reference evidence="1" key="1">
    <citation type="submission" date="2023-06" db="EMBL/GenBank/DDBJ databases">
        <authorList>
            <person name="Kurt Z."/>
        </authorList>
    </citation>
    <scope>NUCLEOTIDE SEQUENCE</scope>
</reference>
<evidence type="ECO:0000313" key="1">
    <source>
        <dbReference type="EMBL" id="CAI9974492.1"/>
    </source>
</evidence>